<evidence type="ECO:0000313" key="5">
    <source>
        <dbReference type="Proteomes" id="UP000664601"/>
    </source>
</evidence>
<dbReference type="CDD" id="cd00293">
    <property type="entry name" value="USP-like"/>
    <property type="match status" value="1"/>
</dbReference>
<accession>A0ABS3LE34</accession>
<dbReference type="PIRSF" id="PIRSF006276">
    <property type="entry name" value="UspA"/>
    <property type="match status" value="1"/>
</dbReference>
<dbReference type="PRINTS" id="PR01438">
    <property type="entry name" value="UNVRSLSTRESS"/>
</dbReference>
<comment type="similarity">
    <text evidence="1 2">Belongs to the universal stress protein A family.</text>
</comment>
<dbReference type="SUPFAM" id="SSF52402">
    <property type="entry name" value="Adenine nucleotide alpha hydrolases-like"/>
    <property type="match status" value="1"/>
</dbReference>
<dbReference type="Pfam" id="PF00582">
    <property type="entry name" value="Usp"/>
    <property type="match status" value="1"/>
</dbReference>
<name>A0ABS3LE34_9ENTE</name>
<gene>
    <name evidence="4" type="ORF">JZO70_17115</name>
</gene>
<keyword evidence="5" id="KW-1185">Reference proteome</keyword>
<organism evidence="4 5">
    <name type="scientific">Candidatus Enterococcus moelleringii</name>
    <dbReference type="NCBI Taxonomy" id="2815325"/>
    <lineage>
        <taxon>Bacteria</taxon>
        <taxon>Bacillati</taxon>
        <taxon>Bacillota</taxon>
        <taxon>Bacilli</taxon>
        <taxon>Lactobacillales</taxon>
        <taxon>Enterococcaceae</taxon>
        <taxon>Enterococcus</taxon>
    </lineage>
</organism>
<sequence>MTQNYQRILVGTDGSEQAMEAFKKALAVAERNGGIVYIAHVLDHQAYNIMGYSSLNENIIDQQTADAKQLITEYRKLAKELGYEDVEGILAYGSAKEAMAHKLPEKYSIDLIMVGQSGLNAVERFMTGSVASHVIKEAPCDVLIVHPSKEDAGK</sequence>
<dbReference type="InterPro" id="IPR014729">
    <property type="entry name" value="Rossmann-like_a/b/a_fold"/>
</dbReference>
<proteinExistence type="inferred from homology"/>
<dbReference type="InterPro" id="IPR006016">
    <property type="entry name" value="UspA"/>
</dbReference>
<keyword evidence="2" id="KW-0963">Cytoplasm</keyword>
<dbReference type="RefSeq" id="WP_207674935.1">
    <property type="nucleotide sequence ID" value="NZ_JAFREM010000028.1"/>
</dbReference>
<evidence type="ECO:0000313" key="4">
    <source>
        <dbReference type="EMBL" id="MBO1307898.1"/>
    </source>
</evidence>
<protein>
    <recommendedName>
        <fullName evidence="2">Universal stress protein</fullName>
    </recommendedName>
</protein>
<comment type="caution">
    <text evidence="4">The sequence shown here is derived from an EMBL/GenBank/DDBJ whole genome shotgun (WGS) entry which is preliminary data.</text>
</comment>
<evidence type="ECO:0000256" key="1">
    <source>
        <dbReference type="ARBA" id="ARBA00008791"/>
    </source>
</evidence>
<dbReference type="PANTHER" id="PTHR46268:SF6">
    <property type="entry name" value="UNIVERSAL STRESS PROTEIN UP12"/>
    <property type="match status" value="1"/>
</dbReference>
<reference evidence="4 5" key="1">
    <citation type="submission" date="2021-03" db="EMBL/GenBank/DDBJ databases">
        <title>Enterococcal diversity collection.</title>
        <authorList>
            <person name="Gilmore M.S."/>
            <person name="Schwartzman J."/>
            <person name="Van Tyne D."/>
            <person name="Martin M."/>
            <person name="Earl A.M."/>
            <person name="Manson A.L."/>
            <person name="Straub T."/>
            <person name="Salamzade R."/>
            <person name="Saavedra J."/>
            <person name="Lebreton F."/>
            <person name="Prichula J."/>
            <person name="Schaufler K."/>
            <person name="Gaca A."/>
            <person name="Sgardioli B."/>
            <person name="Wagenaar J."/>
            <person name="Strong T."/>
        </authorList>
    </citation>
    <scope>NUCLEOTIDE SEQUENCE [LARGE SCALE GENOMIC DNA]</scope>
    <source>
        <strain evidence="4 5">669A</strain>
    </source>
</reference>
<evidence type="ECO:0000259" key="3">
    <source>
        <dbReference type="Pfam" id="PF00582"/>
    </source>
</evidence>
<dbReference type="Proteomes" id="UP000664601">
    <property type="component" value="Unassembled WGS sequence"/>
</dbReference>
<evidence type="ECO:0000256" key="2">
    <source>
        <dbReference type="PIRNR" id="PIRNR006276"/>
    </source>
</evidence>
<dbReference type="PANTHER" id="PTHR46268">
    <property type="entry name" value="STRESS RESPONSE PROTEIN NHAX"/>
    <property type="match status" value="1"/>
</dbReference>
<dbReference type="EMBL" id="JAFREM010000028">
    <property type="protein sequence ID" value="MBO1307898.1"/>
    <property type="molecule type" value="Genomic_DNA"/>
</dbReference>
<dbReference type="Gene3D" id="3.40.50.620">
    <property type="entry name" value="HUPs"/>
    <property type="match status" value="1"/>
</dbReference>
<feature type="domain" description="UspA" evidence="3">
    <location>
        <begin position="5"/>
        <end position="146"/>
    </location>
</feature>
<comment type="subcellular location">
    <subcellularLocation>
        <location evidence="2">Cytoplasm</location>
    </subcellularLocation>
</comment>
<dbReference type="InterPro" id="IPR006015">
    <property type="entry name" value="Universal_stress_UspA"/>
</dbReference>